<gene>
    <name evidence="2" type="ORF">COS54_01060</name>
</gene>
<feature type="non-terminal residue" evidence="2">
    <location>
        <position position="1"/>
    </location>
</feature>
<organism evidence="2 3">
    <name type="scientific">Candidatus Shapirobacteria bacterium CG03_land_8_20_14_0_80_39_12</name>
    <dbReference type="NCBI Taxonomy" id="1974879"/>
    <lineage>
        <taxon>Bacteria</taxon>
        <taxon>Candidatus Shapironibacteriota</taxon>
    </lineage>
</organism>
<sequence length="292" mass="32596">VHGQTLSLSLWPPLLEVMMQPGRTITQVYKLTNNSDHDLKIVPRIYPFEPSGTAGQINIKFLASPPTFISFDSGEKFGQPFPLFVGQTKEMVLKISLPNENPEKDYYCTLLFSSAEETLKGKDVQDKSQTGSITQIGSNILITVSKLGKPVLLGKITEFSSPMIVDSFSPVPFNVVLENWGNTLWKPFGRIVITGIFKQREDLKLLEQNILANSSRQLAIPLFRPKIPLGPYKTLLEFTLNEDGPKLFTEITFWYLPGKALGAIAILLSVIFLAKKLKKGQKKIKNKPIPPP</sequence>
<keyword evidence="1" id="KW-1133">Transmembrane helix</keyword>
<name>A0A2M7BEB2_9BACT</name>
<protein>
    <submittedName>
        <fullName evidence="2">Uncharacterized protein</fullName>
    </submittedName>
</protein>
<reference evidence="3" key="1">
    <citation type="submission" date="2017-09" db="EMBL/GenBank/DDBJ databases">
        <title>Depth-based differentiation of microbial function through sediment-hosted aquifers and enrichment of novel symbionts in the deep terrestrial subsurface.</title>
        <authorList>
            <person name="Probst A.J."/>
            <person name="Ladd B."/>
            <person name="Jarett J.K."/>
            <person name="Geller-Mcgrath D.E."/>
            <person name="Sieber C.M.K."/>
            <person name="Emerson J.B."/>
            <person name="Anantharaman K."/>
            <person name="Thomas B.C."/>
            <person name="Malmstrom R."/>
            <person name="Stieglmeier M."/>
            <person name="Klingl A."/>
            <person name="Woyke T."/>
            <person name="Ryan C.M."/>
            <person name="Banfield J.F."/>
        </authorList>
    </citation>
    <scope>NUCLEOTIDE SEQUENCE [LARGE SCALE GENOMIC DNA]</scope>
</reference>
<dbReference type="EMBL" id="PEVC01000022">
    <property type="protein sequence ID" value="PIV01419.1"/>
    <property type="molecule type" value="Genomic_DNA"/>
</dbReference>
<dbReference type="AlphaFoldDB" id="A0A2M7BEB2"/>
<evidence type="ECO:0000313" key="2">
    <source>
        <dbReference type="EMBL" id="PIV01419.1"/>
    </source>
</evidence>
<evidence type="ECO:0000313" key="3">
    <source>
        <dbReference type="Proteomes" id="UP000229631"/>
    </source>
</evidence>
<comment type="caution">
    <text evidence="2">The sequence shown here is derived from an EMBL/GenBank/DDBJ whole genome shotgun (WGS) entry which is preliminary data.</text>
</comment>
<accession>A0A2M7BEB2</accession>
<feature type="transmembrane region" description="Helical" evidence="1">
    <location>
        <begin position="253"/>
        <end position="274"/>
    </location>
</feature>
<evidence type="ECO:0000256" key="1">
    <source>
        <dbReference type="SAM" id="Phobius"/>
    </source>
</evidence>
<keyword evidence="1" id="KW-0472">Membrane</keyword>
<dbReference type="Proteomes" id="UP000229631">
    <property type="component" value="Unassembled WGS sequence"/>
</dbReference>
<proteinExistence type="predicted"/>
<keyword evidence="1" id="KW-0812">Transmembrane</keyword>